<dbReference type="Proteomes" id="UP001217089">
    <property type="component" value="Unassembled WGS sequence"/>
</dbReference>
<accession>A0ABQ9EUH4</accession>
<reference evidence="1 2" key="1">
    <citation type="submission" date="2022-12" db="EMBL/GenBank/DDBJ databases">
        <title>Chromosome-level genome of Tegillarca granosa.</title>
        <authorList>
            <person name="Kim J."/>
        </authorList>
    </citation>
    <scope>NUCLEOTIDE SEQUENCE [LARGE SCALE GENOMIC DNA]</scope>
    <source>
        <strain evidence="1">Teg-2019</strain>
        <tissue evidence="1">Adductor muscle</tissue>
    </source>
</reference>
<sequence length="66" mass="8076">MSVCEKYYFHIFGKKLRDLHNSKETVSKRRVITNKEMKTLQVEIDKYRGIKDKNKSTNLMYRRKYS</sequence>
<organism evidence="1 2">
    <name type="scientific">Tegillarca granosa</name>
    <name type="common">Malaysian cockle</name>
    <name type="synonym">Anadara granosa</name>
    <dbReference type="NCBI Taxonomy" id="220873"/>
    <lineage>
        <taxon>Eukaryota</taxon>
        <taxon>Metazoa</taxon>
        <taxon>Spiralia</taxon>
        <taxon>Lophotrochozoa</taxon>
        <taxon>Mollusca</taxon>
        <taxon>Bivalvia</taxon>
        <taxon>Autobranchia</taxon>
        <taxon>Pteriomorphia</taxon>
        <taxon>Arcoida</taxon>
        <taxon>Arcoidea</taxon>
        <taxon>Arcidae</taxon>
        <taxon>Tegillarca</taxon>
    </lineage>
</organism>
<evidence type="ECO:0000313" key="1">
    <source>
        <dbReference type="EMBL" id="KAJ8307601.1"/>
    </source>
</evidence>
<dbReference type="EMBL" id="JARBDR010000784">
    <property type="protein sequence ID" value="KAJ8307601.1"/>
    <property type="molecule type" value="Genomic_DNA"/>
</dbReference>
<feature type="non-terminal residue" evidence="1">
    <location>
        <position position="66"/>
    </location>
</feature>
<keyword evidence="2" id="KW-1185">Reference proteome</keyword>
<proteinExistence type="predicted"/>
<gene>
    <name evidence="1" type="ORF">KUTeg_014849</name>
</gene>
<evidence type="ECO:0000313" key="2">
    <source>
        <dbReference type="Proteomes" id="UP001217089"/>
    </source>
</evidence>
<comment type="caution">
    <text evidence="1">The sequence shown here is derived from an EMBL/GenBank/DDBJ whole genome shotgun (WGS) entry which is preliminary data.</text>
</comment>
<protein>
    <submittedName>
        <fullName evidence="1">Uncharacterized protein</fullName>
    </submittedName>
</protein>
<name>A0ABQ9EUH4_TEGGR</name>